<dbReference type="InterPro" id="IPR000873">
    <property type="entry name" value="AMP-dep_synth/lig_dom"/>
</dbReference>
<keyword evidence="5" id="KW-1185">Reference proteome</keyword>
<evidence type="ECO:0000313" key="5">
    <source>
        <dbReference type="Proteomes" id="UP000054845"/>
    </source>
</evidence>
<evidence type="ECO:0000313" key="4">
    <source>
        <dbReference type="EMBL" id="CEH12627.1"/>
    </source>
</evidence>
<dbReference type="SUPFAM" id="SSF56801">
    <property type="entry name" value="Acetyl-CoA synthetase-like"/>
    <property type="match status" value="1"/>
</dbReference>
<dbReference type="OrthoDB" id="3220340at2759"/>
<sequence length="510" mass="56410">MYDPLAIRSPGARLPHFAAAPKVEAEDVQLGSRIVAHLAQHYAPLVEQLEESNRLVAIYCQPPIHAFFHHFALWALGVGVLFLDQNLDACLRHDLIAPAQAILYCTHVQSPKDAQWVEALQVKHKWQLHPQQHGALAMAQWAQQQQQQESIDVPEWPRTIKMPHPALVNHTSASTGVPKHCFTAIHFWSRGLKRTAMAFLGAQADTLPTQLHQRGRLLTTNCFFFTYTAYITLQWIVGQPVIVPHPADGKTCTPTEWLETIALSDAAHFGTYPTVAEEMVRIARGNARYQAALRKLDSLAVMGAPVEPHLDALFRDFGIKQVHNIYGVSEFGRVMSSKSPPMRLDALAAGPGSNHLVFTPLPPSSDNDKQTTETEYQAWSIIERNPKLQANIQQGGIHVKVEPFAGPGADHGKPCINLADLFVRLPDAPGQTEPFWKLVGRSSDVIVYANTLSANASALEAKLAKCLRDRSPRDTVTAVQVLGHGKPWSACLIQSPRPELLGQGRWKEST</sequence>
<dbReference type="Gene3D" id="3.40.50.12780">
    <property type="entry name" value="N-terminal domain of ligase-like"/>
    <property type="match status" value="1"/>
</dbReference>
<name>A0A0P1BB52_9BASI</name>
<dbReference type="EMBL" id="CCYA01000181">
    <property type="protein sequence ID" value="CEH12627.1"/>
    <property type="molecule type" value="Genomic_DNA"/>
</dbReference>
<dbReference type="STRING" id="401625.A0A0P1BB52"/>
<evidence type="ECO:0000256" key="1">
    <source>
        <dbReference type="ARBA" id="ARBA00006432"/>
    </source>
</evidence>
<dbReference type="PANTHER" id="PTHR43201:SF5">
    <property type="entry name" value="MEDIUM-CHAIN ACYL-COA LIGASE ACSF2, MITOCHONDRIAL"/>
    <property type="match status" value="1"/>
</dbReference>
<protein>
    <submittedName>
        <fullName evidence="4">AMP-dependent synthetase/ligase</fullName>
    </submittedName>
</protein>
<dbReference type="PANTHER" id="PTHR43201">
    <property type="entry name" value="ACYL-COA SYNTHETASE"/>
    <property type="match status" value="1"/>
</dbReference>
<dbReference type="InterPro" id="IPR042099">
    <property type="entry name" value="ANL_N_sf"/>
</dbReference>
<dbReference type="Proteomes" id="UP000054845">
    <property type="component" value="Unassembled WGS sequence"/>
</dbReference>
<dbReference type="Pfam" id="PF00501">
    <property type="entry name" value="AMP-binding"/>
    <property type="match status" value="1"/>
</dbReference>
<proteinExistence type="inferred from homology"/>
<evidence type="ECO:0000259" key="3">
    <source>
        <dbReference type="Pfam" id="PF00501"/>
    </source>
</evidence>
<feature type="domain" description="AMP-dependent synthetase/ligase" evidence="3">
    <location>
        <begin position="53"/>
        <end position="337"/>
    </location>
</feature>
<accession>A0A0P1BB52</accession>
<evidence type="ECO:0000256" key="2">
    <source>
        <dbReference type="ARBA" id="ARBA00022598"/>
    </source>
</evidence>
<dbReference type="GO" id="GO:0006631">
    <property type="term" value="P:fatty acid metabolic process"/>
    <property type="evidence" value="ECO:0007669"/>
    <property type="project" value="TreeGrafter"/>
</dbReference>
<organism evidence="4 5">
    <name type="scientific">Ceraceosorus bombacis</name>
    <dbReference type="NCBI Taxonomy" id="401625"/>
    <lineage>
        <taxon>Eukaryota</taxon>
        <taxon>Fungi</taxon>
        <taxon>Dikarya</taxon>
        <taxon>Basidiomycota</taxon>
        <taxon>Ustilaginomycotina</taxon>
        <taxon>Exobasidiomycetes</taxon>
        <taxon>Ceraceosorales</taxon>
        <taxon>Ceraceosoraceae</taxon>
        <taxon>Ceraceosorus</taxon>
    </lineage>
</organism>
<comment type="similarity">
    <text evidence="1">Belongs to the ATP-dependent AMP-binding enzyme family.</text>
</comment>
<reference evidence="4 5" key="1">
    <citation type="submission" date="2014-09" db="EMBL/GenBank/DDBJ databases">
        <authorList>
            <person name="Magalhaes I.L.F."/>
            <person name="Oliveira U."/>
            <person name="Santos F.R."/>
            <person name="Vidigal T.H.D.A."/>
            <person name="Brescovit A.D."/>
            <person name="Santos A.J."/>
        </authorList>
    </citation>
    <scope>NUCLEOTIDE SEQUENCE [LARGE SCALE GENOMIC DNA]</scope>
</reference>
<keyword evidence="2 4" id="KW-0436">Ligase</keyword>
<dbReference type="AlphaFoldDB" id="A0A0P1BB52"/>
<dbReference type="GO" id="GO:0031956">
    <property type="term" value="F:medium-chain fatty acid-CoA ligase activity"/>
    <property type="evidence" value="ECO:0007669"/>
    <property type="project" value="TreeGrafter"/>
</dbReference>